<dbReference type="EMBL" id="CP151762">
    <property type="protein sequence ID" value="WZU62425.1"/>
    <property type="molecule type" value="Genomic_DNA"/>
</dbReference>
<dbReference type="Gene3D" id="3.90.1170.50">
    <property type="entry name" value="Aldehyde oxidase/xanthine dehydrogenase, a/b hammerhead"/>
    <property type="match status" value="1"/>
</dbReference>
<dbReference type="RefSeq" id="WP_342068829.1">
    <property type="nucleotide sequence ID" value="NZ_CP151762.1"/>
</dbReference>
<evidence type="ECO:0000313" key="3">
    <source>
        <dbReference type="Proteomes" id="UP001451782"/>
    </source>
</evidence>
<dbReference type="InterPro" id="IPR008274">
    <property type="entry name" value="AldOxase/xan_DH_MoCoBD1"/>
</dbReference>
<name>A0AAN0M0G7_9RHOB</name>
<dbReference type="Pfam" id="PF20256">
    <property type="entry name" value="MoCoBD_2"/>
    <property type="match status" value="2"/>
</dbReference>
<dbReference type="InterPro" id="IPR012368">
    <property type="entry name" value="OxRdtase_Mopterin-bd_su_IorB"/>
</dbReference>
<proteinExistence type="predicted"/>
<dbReference type="Pfam" id="PF02738">
    <property type="entry name" value="MoCoBD_1"/>
    <property type="match status" value="1"/>
</dbReference>
<dbReference type="PANTHER" id="PTHR47495:SF1">
    <property type="entry name" value="BLL3820 PROTEIN"/>
    <property type="match status" value="1"/>
</dbReference>
<dbReference type="SUPFAM" id="SSF56003">
    <property type="entry name" value="Molybdenum cofactor-binding domain"/>
    <property type="match status" value="2"/>
</dbReference>
<dbReference type="PANTHER" id="PTHR47495">
    <property type="entry name" value="ALDEHYDE DEHYDROGENASE"/>
    <property type="match status" value="1"/>
</dbReference>
<sequence length="750" mass="80286">MAALRKIARRTFLVGSVAVAGGVVFGVRSYNARLENPLTARLGTGEAALTPYVKISAHRITIITPRAEMGQGIHTTLAAMVAEELDVELSDIRTEHGPPSSAYYNGGVVEEGYPFPATDMGAVAEFARAQRDIPAVFLSYQITGGSTSTHDGYEKMRAAGAVARETLKLAASARTGLPAATLTTQAGAVILPNGQKIPYTDLAMDAAAIDPPRTPELRPKADWRILGKSQDRLDVVDKSTGAAIYASDIRLPGMRFGAVRRNPYVRGDLATFDATEALAMPGIDAVVDIGNGVVVVAETTWAAMQALDAIEYEWKNPSLPRDTEGHFDVLARAFIPENLDSRQRDDGDVEAAFEGADIIEAEYRVPYLAHATLEPMSAATWLDGDTLRIWTGTQGPTVARREAAKAAGLEEDAVELTTTLLGGGFGRRGEMDFVQIAAKVAVALPDVPILVTYPREEDMSRGPYRPASIGRFRAAVTDGQLTAVDISSTSPSIFRGITERGGSPAPIPDFVPDFTISQALWDQPYGIENYRASAYRSPDLLPASFWRSVGASQNAFFHECMMDEIAVAAGRDPVEMRLGLITDDPSRRVLEAVAEMSDWGVARGPDRALGVAFSLCFSAPTAQVVEVMQTPNGLKVTQAWVAVDVGVALDPRNLDAQLISGVNFGLGAAIGEKITVTDGMVDQSNYHDYPPMRMYQSPIIHTLILENAPHIRGIGEPGTPAAAPALANAVFALTGQRIRTLPLGDSIPFI</sequence>
<dbReference type="SMART" id="SM01008">
    <property type="entry name" value="Ald_Xan_dh_C"/>
    <property type="match status" value="1"/>
</dbReference>
<evidence type="ECO:0000313" key="2">
    <source>
        <dbReference type="EMBL" id="WZU62425.1"/>
    </source>
</evidence>
<protein>
    <submittedName>
        <fullName evidence="2">Molybdopterin cofactor-binding domain-containing protein</fullName>
    </submittedName>
</protein>
<reference evidence="2 3" key="1">
    <citation type="submission" date="2024-04" db="EMBL/GenBank/DDBJ databases">
        <title>Phylogenomic analyses of a clade within the roseobacter group suggest taxonomic reassignments of species of the genera Aestuariivita, Citreicella, Loktanella, Nautella, Pelagibaca, Ruegeria, Thalassobius, Thiobacimonas and Tropicibacter, and the proposal o.</title>
        <authorList>
            <person name="Jeon C.O."/>
        </authorList>
    </citation>
    <scope>NUCLEOTIDE SEQUENCE [LARGE SCALE GENOMIC DNA]</scope>
    <source>
        <strain evidence="2 3">G8-12</strain>
    </source>
</reference>
<dbReference type="InterPro" id="IPR037165">
    <property type="entry name" value="AldOxase/xan_DH_Mopterin-bd_sf"/>
</dbReference>
<dbReference type="InterPro" id="IPR000674">
    <property type="entry name" value="Ald_Oxase/Xan_DH_a/b"/>
</dbReference>
<gene>
    <name evidence="2" type="ORF">AABB28_10995</name>
</gene>
<organism evidence="2 3">
    <name type="scientific">Yoonia algicola</name>
    <dbReference type="NCBI Taxonomy" id="3137368"/>
    <lineage>
        <taxon>Bacteria</taxon>
        <taxon>Pseudomonadati</taxon>
        <taxon>Pseudomonadota</taxon>
        <taxon>Alphaproteobacteria</taxon>
        <taxon>Rhodobacterales</taxon>
        <taxon>Paracoccaceae</taxon>
        <taxon>Yoonia</taxon>
    </lineage>
</organism>
<dbReference type="Proteomes" id="UP001451782">
    <property type="component" value="Chromosome"/>
</dbReference>
<feature type="domain" description="Aldehyde oxidase/xanthine dehydrogenase a/b hammerhead" evidence="1">
    <location>
        <begin position="240"/>
        <end position="318"/>
    </location>
</feature>
<dbReference type="KEGG" id="yag:AABB28_10995"/>
<dbReference type="GO" id="GO:0016491">
    <property type="term" value="F:oxidoreductase activity"/>
    <property type="evidence" value="ECO:0007669"/>
    <property type="project" value="InterPro"/>
</dbReference>
<dbReference type="InterPro" id="IPR052516">
    <property type="entry name" value="N-heterocyclic_Hydroxylase"/>
</dbReference>
<dbReference type="Gene3D" id="3.30.365.10">
    <property type="entry name" value="Aldehyde oxidase/xanthine dehydrogenase, molybdopterin binding domain"/>
    <property type="match status" value="4"/>
</dbReference>
<accession>A0AAN0M0G7</accession>
<dbReference type="PIRSF" id="PIRSF036389">
    <property type="entry name" value="IOR_B"/>
    <property type="match status" value="1"/>
</dbReference>
<dbReference type="InterPro" id="IPR046867">
    <property type="entry name" value="AldOxase/xan_DH_MoCoBD2"/>
</dbReference>
<dbReference type="AlphaFoldDB" id="A0AAN0M0G7"/>
<keyword evidence="3" id="KW-1185">Reference proteome</keyword>
<evidence type="ECO:0000259" key="1">
    <source>
        <dbReference type="SMART" id="SM01008"/>
    </source>
</evidence>